<keyword evidence="2" id="KW-1185">Reference proteome</keyword>
<comment type="caution">
    <text evidence="1">The sequence shown here is derived from an EMBL/GenBank/DDBJ whole genome shotgun (WGS) entry which is preliminary data.</text>
</comment>
<evidence type="ECO:0000313" key="1">
    <source>
        <dbReference type="EMBL" id="RNA33178.1"/>
    </source>
</evidence>
<proteinExistence type="predicted"/>
<organism evidence="1 2">
    <name type="scientific">Brachionus plicatilis</name>
    <name type="common">Marine rotifer</name>
    <name type="synonym">Brachionus muelleri</name>
    <dbReference type="NCBI Taxonomy" id="10195"/>
    <lineage>
        <taxon>Eukaryota</taxon>
        <taxon>Metazoa</taxon>
        <taxon>Spiralia</taxon>
        <taxon>Gnathifera</taxon>
        <taxon>Rotifera</taxon>
        <taxon>Eurotatoria</taxon>
        <taxon>Monogononta</taxon>
        <taxon>Pseudotrocha</taxon>
        <taxon>Ploima</taxon>
        <taxon>Brachionidae</taxon>
        <taxon>Brachionus</taxon>
    </lineage>
</organism>
<dbReference type="Proteomes" id="UP000276133">
    <property type="component" value="Unassembled WGS sequence"/>
</dbReference>
<evidence type="ECO:0000313" key="2">
    <source>
        <dbReference type="Proteomes" id="UP000276133"/>
    </source>
</evidence>
<gene>
    <name evidence="1" type="ORF">BpHYR1_040115</name>
</gene>
<accession>A0A3M7SCA8</accession>
<dbReference type="EMBL" id="REGN01001673">
    <property type="protein sequence ID" value="RNA33178.1"/>
    <property type="molecule type" value="Genomic_DNA"/>
</dbReference>
<reference evidence="1 2" key="1">
    <citation type="journal article" date="2018" name="Sci. Rep.">
        <title>Genomic signatures of local adaptation to the degree of environmental predictability in rotifers.</title>
        <authorList>
            <person name="Franch-Gras L."/>
            <person name="Hahn C."/>
            <person name="Garcia-Roger E.M."/>
            <person name="Carmona M.J."/>
            <person name="Serra M."/>
            <person name="Gomez A."/>
        </authorList>
    </citation>
    <scope>NUCLEOTIDE SEQUENCE [LARGE SCALE GENOMIC DNA]</scope>
    <source>
        <strain evidence="1">HYR1</strain>
    </source>
</reference>
<protein>
    <submittedName>
        <fullName evidence="1">Zinc finger BED domain-containing 4-like</fullName>
    </submittedName>
</protein>
<dbReference type="AlphaFoldDB" id="A0A3M7SCA8"/>
<sequence>MIDYLQGIYHFPCMGHIINTVVKNNLVDSSNDKLKAVITRCQLLKPFWHITKLLSRSNYVTCSVVYASVIRVPEILMIYESSHGFAFLEDLAKEMYNDLMDRCDVFFDNDLITAASFLDPRFKKFHFVKDDKKRDKLLSKAKNYIKKESEV</sequence>
<dbReference type="SUPFAM" id="SSF53098">
    <property type="entry name" value="Ribonuclease H-like"/>
    <property type="match status" value="1"/>
</dbReference>
<dbReference type="InterPro" id="IPR012337">
    <property type="entry name" value="RNaseH-like_sf"/>
</dbReference>
<name>A0A3M7SCA8_BRAPC</name>